<comment type="caution">
    <text evidence="1">The sequence shown here is derived from an EMBL/GenBank/DDBJ whole genome shotgun (WGS) entry which is preliminary data.</text>
</comment>
<dbReference type="EMBL" id="NDWU01000012">
    <property type="protein sequence ID" value="PUA31885.1"/>
    <property type="molecule type" value="Genomic_DNA"/>
</dbReference>
<dbReference type="AlphaFoldDB" id="A0A2R7Y2V6"/>
<evidence type="ECO:0000313" key="1">
    <source>
        <dbReference type="EMBL" id="PUA31885.1"/>
    </source>
</evidence>
<proteinExistence type="predicted"/>
<organism evidence="1 2">
    <name type="scientific">Candidatus Terraquivivens tikiterensis</name>
    <dbReference type="NCBI Taxonomy" id="1980982"/>
    <lineage>
        <taxon>Archaea</taxon>
        <taxon>Nitrososphaerota</taxon>
        <taxon>Candidatus Wolframiiraptoraceae</taxon>
        <taxon>Candidatus Terraquivivens</taxon>
    </lineage>
</organism>
<evidence type="ECO:0000313" key="2">
    <source>
        <dbReference type="Proteomes" id="UP000244066"/>
    </source>
</evidence>
<name>A0A2R7Y2V6_9ARCH</name>
<accession>A0A2R7Y2V6</accession>
<dbReference type="Proteomes" id="UP000244066">
    <property type="component" value="Unassembled WGS sequence"/>
</dbReference>
<reference evidence="1 2" key="1">
    <citation type="submission" date="2017-04" db="EMBL/GenBank/DDBJ databases">
        <title>Draft Aigarchaeota genome from a New Zealand hot spring.</title>
        <authorList>
            <person name="Reysenbach A.-L."/>
            <person name="Donaho J.A."/>
            <person name="Gerhart J."/>
            <person name="Kelley J.F."/>
            <person name="Kouba K."/>
            <person name="Podar M."/>
            <person name="Stott M."/>
        </authorList>
    </citation>
    <scope>NUCLEOTIDE SEQUENCE [LARGE SCALE GENOMIC DNA]</scope>
    <source>
        <strain evidence="1">NZ13_MG1</strain>
    </source>
</reference>
<gene>
    <name evidence="1" type="ORF">B9J98_05170</name>
</gene>
<protein>
    <submittedName>
        <fullName evidence="1">Uncharacterized protein</fullName>
    </submittedName>
</protein>
<sequence>MGRFHPIVTMLSWKTRLLRPEEIEMILAAIANMHAQPFTLTQVAELLPPEITRDKKKRRSISNLLQALVQIGYLSKPSERKWLKNSQSLSHFLSPLLIELGEVERRVFGQTREERVIRLNPVEQGKMRKNG</sequence>